<accession>A0A7U9C5L1</accession>
<gene>
    <name evidence="1" type="ORF">KUC_1483</name>
</gene>
<sequence length="43" mass="4955">MLVDSQQWPGYRSCSAGSDECIMAVDMELPDEDEMPDHYYSPR</sequence>
<dbReference type="AlphaFoldDB" id="A0A7U9C5L1"/>
<organism evidence="1 2">
    <name type="scientific">Vreelandella boliviensis LC1</name>
    <dbReference type="NCBI Taxonomy" id="1072583"/>
    <lineage>
        <taxon>Bacteria</taxon>
        <taxon>Pseudomonadati</taxon>
        <taxon>Pseudomonadota</taxon>
        <taxon>Gammaproteobacteria</taxon>
        <taxon>Oceanospirillales</taxon>
        <taxon>Halomonadaceae</taxon>
        <taxon>Vreelandella</taxon>
    </lineage>
</organism>
<proteinExistence type="predicted"/>
<reference evidence="1 2" key="1">
    <citation type="submission" date="2011-10" db="EMBL/GenBank/DDBJ databases">
        <authorList>
            <person name="Quillaguamn J."/>
            <person name="Guzmn D."/>
            <person name="Balderrama-Subieta A."/>
            <person name="Cardona-Ortuo C."/>
            <person name="Guevara-Martnez M."/>
            <person name="Callisaya-Quispe N."/>
        </authorList>
    </citation>
    <scope>NUCLEOTIDE SEQUENCE [LARGE SCALE GENOMIC DNA]</scope>
    <source>
        <strain evidence="1 2">LC1</strain>
    </source>
</reference>
<name>A0A7U9C5L1_9GAMM</name>
<evidence type="ECO:0000313" key="1">
    <source>
        <dbReference type="EMBL" id="EHJ94524.1"/>
    </source>
</evidence>
<dbReference type="EMBL" id="JH393257">
    <property type="protein sequence ID" value="EHJ94524.1"/>
    <property type="molecule type" value="Genomic_DNA"/>
</dbReference>
<evidence type="ECO:0000313" key="2">
    <source>
        <dbReference type="Proteomes" id="UP000005756"/>
    </source>
</evidence>
<dbReference type="Proteomes" id="UP000005756">
    <property type="component" value="Unassembled WGS sequence"/>
</dbReference>
<protein>
    <submittedName>
        <fullName evidence="1">Uncharacterized protein</fullName>
    </submittedName>
</protein>